<dbReference type="InterPro" id="IPR025711">
    <property type="entry name" value="PepSY"/>
</dbReference>
<sequence>MRILLARRQKAHGVATVEDMKTQRLATRAAAGTMILAFALTGCSNGESGADQTSETDDQTSETNEAASEADDDSAETESEDSTASSSSGLPDDADLSKESPSVAPEDAIATAQKEAKDGTVHGIELDFDERDKAWQYEVKIINGTTDFDVEIDAENGDVVDVEKDSTDDKEKAIDLSDPMTFDEALELAQDKASGRLDGWKLESDDDRIEYQFDFDDEGEEIEVSVDVESKNVSVDD</sequence>
<evidence type="ECO:0000256" key="1">
    <source>
        <dbReference type="SAM" id="MobiDB-lite"/>
    </source>
</evidence>
<organism evidence="3 4">
    <name type="scientific">Brevibacterium sandarakinum</name>
    <dbReference type="NCBI Taxonomy" id="629680"/>
    <lineage>
        <taxon>Bacteria</taxon>
        <taxon>Bacillati</taxon>
        <taxon>Actinomycetota</taxon>
        <taxon>Actinomycetes</taxon>
        <taxon>Micrococcales</taxon>
        <taxon>Brevibacteriaceae</taxon>
        <taxon>Brevibacterium</taxon>
    </lineage>
</organism>
<reference evidence="3" key="1">
    <citation type="submission" date="2016-10" db="EMBL/GenBank/DDBJ databases">
        <authorList>
            <person name="Varghese N."/>
            <person name="Submissions S."/>
        </authorList>
    </citation>
    <scope>NUCLEOTIDE SEQUENCE [LARGE SCALE GENOMIC DNA]</scope>
    <source>
        <strain evidence="3">DSM 22082</strain>
    </source>
</reference>
<dbReference type="STRING" id="629680.SAMN04489751_0208"/>
<evidence type="ECO:0000313" key="3">
    <source>
        <dbReference type="EMBL" id="SDR72111.1"/>
    </source>
</evidence>
<feature type="domain" description="PepSY" evidence="2">
    <location>
        <begin position="180"/>
        <end position="232"/>
    </location>
</feature>
<dbReference type="Gene3D" id="3.10.450.40">
    <property type="match status" value="2"/>
</dbReference>
<dbReference type="Pfam" id="PF03413">
    <property type="entry name" value="PepSY"/>
    <property type="match status" value="2"/>
</dbReference>
<gene>
    <name evidence="3" type="ORF">SAMN04489751_0208</name>
</gene>
<protein>
    <submittedName>
        <fullName evidence="3">Peptidase propeptide and YPEB domain-containing protein</fullName>
    </submittedName>
</protein>
<name>A0A1H1LBZ0_BRESA</name>
<dbReference type="EMBL" id="LT629739">
    <property type="protein sequence ID" value="SDR72111.1"/>
    <property type="molecule type" value="Genomic_DNA"/>
</dbReference>
<dbReference type="Proteomes" id="UP000199700">
    <property type="component" value="Chromosome"/>
</dbReference>
<evidence type="ECO:0000313" key="4">
    <source>
        <dbReference type="Proteomes" id="UP000199700"/>
    </source>
</evidence>
<feature type="region of interest" description="Disordered" evidence="1">
    <location>
        <begin position="46"/>
        <end position="109"/>
    </location>
</feature>
<accession>A0A1H1LBZ0</accession>
<keyword evidence="4" id="KW-1185">Reference proteome</keyword>
<dbReference type="AlphaFoldDB" id="A0A1H1LBZ0"/>
<evidence type="ECO:0000259" key="2">
    <source>
        <dbReference type="Pfam" id="PF03413"/>
    </source>
</evidence>
<feature type="domain" description="PepSY" evidence="2">
    <location>
        <begin position="103"/>
        <end position="163"/>
    </location>
</feature>
<feature type="compositionally biased region" description="Acidic residues" evidence="1">
    <location>
        <begin position="68"/>
        <end position="81"/>
    </location>
</feature>
<proteinExistence type="predicted"/>